<name>A0A1H3GIY4_9PSEU</name>
<dbReference type="Proteomes" id="UP000199515">
    <property type="component" value="Unassembled WGS sequence"/>
</dbReference>
<dbReference type="SUPFAM" id="SSF109854">
    <property type="entry name" value="DinB/YfiT-like putative metalloenzymes"/>
    <property type="match status" value="1"/>
</dbReference>
<dbReference type="Gene3D" id="1.20.120.450">
    <property type="entry name" value="dinb family like domain"/>
    <property type="match status" value="1"/>
</dbReference>
<dbReference type="STRING" id="589385.SAMN05421504_104279"/>
<organism evidence="1 2">
    <name type="scientific">Amycolatopsis xylanica</name>
    <dbReference type="NCBI Taxonomy" id="589385"/>
    <lineage>
        <taxon>Bacteria</taxon>
        <taxon>Bacillati</taxon>
        <taxon>Actinomycetota</taxon>
        <taxon>Actinomycetes</taxon>
        <taxon>Pseudonocardiales</taxon>
        <taxon>Pseudonocardiaceae</taxon>
        <taxon>Amycolatopsis</taxon>
    </lineage>
</organism>
<dbReference type="InterPro" id="IPR034660">
    <property type="entry name" value="DinB/YfiT-like"/>
</dbReference>
<gene>
    <name evidence="1" type="ORF">SAMN05421504_104279</name>
</gene>
<dbReference type="InterPro" id="IPR017517">
    <property type="entry name" value="Maleyloyr_isom"/>
</dbReference>
<protein>
    <submittedName>
        <fullName evidence="1">TIGR03086 family protein</fullName>
    </submittedName>
</protein>
<reference evidence="1 2" key="1">
    <citation type="submission" date="2016-10" db="EMBL/GenBank/DDBJ databases">
        <authorList>
            <person name="de Groot N.N."/>
        </authorList>
    </citation>
    <scope>NUCLEOTIDE SEQUENCE [LARGE SCALE GENOMIC DNA]</scope>
    <source>
        <strain evidence="1 2">CPCC 202699</strain>
    </source>
</reference>
<dbReference type="InterPro" id="IPR017520">
    <property type="entry name" value="CHP03086"/>
</dbReference>
<dbReference type="AlphaFoldDB" id="A0A1H3GIY4"/>
<dbReference type="NCBIfam" id="TIGR03086">
    <property type="entry name" value="TIGR03086 family metal-binding protein"/>
    <property type="match status" value="1"/>
</dbReference>
<evidence type="ECO:0000313" key="2">
    <source>
        <dbReference type="Proteomes" id="UP000199515"/>
    </source>
</evidence>
<dbReference type="NCBIfam" id="TIGR03083">
    <property type="entry name" value="maleylpyruvate isomerase family mycothiol-dependent enzyme"/>
    <property type="match status" value="1"/>
</dbReference>
<dbReference type="OrthoDB" id="5185819at2"/>
<dbReference type="EMBL" id="FNON01000004">
    <property type="protein sequence ID" value="SDY03231.1"/>
    <property type="molecule type" value="Genomic_DNA"/>
</dbReference>
<accession>A0A1H3GIY4</accession>
<evidence type="ECO:0000313" key="1">
    <source>
        <dbReference type="EMBL" id="SDY03231.1"/>
    </source>
</evidence>
<sequence length="183" mass="19197">MPEGPVTDQLAAAEASLKICVATLHEVGPEDGTRQTPCADFDIDQVVEHLLGSLTSLSAIAGKPLETVADGTHEAKVAAAGRHAIDAWRARGLDGVIQVGPNERAASLTAAIVSLELLVHAWDVAVALGRTIEVSDELSSYVLEQARQVVVPQMRAGRFGPEVAAPEDATSLERLIAFTGRTS</sequence>
<keyword evidence="2" id="KW-1185">Reference proteome</keyword>
<proteinExistence type="predicted"/>
<dbReference type="RefSeq" id="WP_091291041.1">
    <property type="nucleotide sequence ID" value="NZ_FNON01000004.1"/>
</dbReference>